<evidence type="ECO:0000256" key="6">
    <source>
        <dbReference type="ARBA" id="ARBA00022801"/>
    </source>
</evidence>
<evidence type="ECO:0000259" key="12">
    <source>
        <dbReference type="Pfam" id="PF03416"/>
    </source>
</evidence>
<dbReference type="GO" id="GO:0000423">
    <property type="term" value="P:mitophagy"/>
    <property type="evidence" value="ECO:0007669"/>
    <property type="project" value="TreeGrafter"/>
</dbReference>
<dbReference type="Proteomes" id="UP000278807">
    <property type="component" value="Unassembled WGS sequence"/>
</dbReference>
<dbReference type="PANTHER" id="PTHR22624">
    <property type="entry name" value="CYSTEINE PROTEASE ATG4"/>
    <property type="match status" value="1"/>
</dbReference>
<feature type="domain" description="Peptidase C54 catalytic" evidence="12">
    <location>
        <begin position="255"/>
        <end position="348"/>
    </location>
</feature>
<reference evidence="15" key="1">
    <citation type="submission" date="2017-02" db="UniProtKB">
        <authorList>
            <consortium name="WormBaseParasite"/>
        </authorList>
    </citation>
    <scope>IDENTIFICATION</scope>
</reference>
<evidence type="ECO:0000256" key="5">
    <source>
        <dbReference type="ARBA" id="ARBA00022670"/>
    </source>
</evidence>
<dbReference type="GO" id="GO:0005737">
    <property type="term" value="C:cytoplasm"/>
    <property type="evidence" value="ECO:0007669"/>
    <property type="project" value="UniProtKB-SubCell"/>
</dbReference>
<keyword evidence="9 11" id="KW-0072">Autophagy</keyword>
<evidence type="ECO:0000256" key="7">
    <source>
        <dbReference type="ARBA" id="ARBA00022807"/>
    </source>
</evidence>
<comment type="catalytic activity">
    <reaction evidence="10">
        <text>[protein]-C-terminal L-amino acid-glycyl-phosphatidylethanolamide + H2O = [protein]-C-terminal L-amino acid-glycine + a 1,2-diacyl-sn-glycero-3-phosphoethanolamine</text>
        <dbReference type="Rhea" id="RHEA:67548"/>
        <dbReference type="Rhea" id="RHEA-COMP:17323"/>
        <dbReference type="Rhea" id="RHEA-COMP:17324"/>
        <dbReference type="ChEBI" id="CHEBI:15377"/>
        <dbReference type="ChEBI" id="CHEBI:64612"/>
        <dbReference type="ChEBI" id="CHEBI:172940"/>
        <dbReference type="ChEBI" id="CHEBI:172941"/>
    </reaction>
    <physiologicalReaction direction="left-to-right" evidence="10">
        <dbReference type="Rhea" id="RHEA:67549"/>
    </physiologicalReaction>
</comment>
<organism evidence="15">
    <name type="scientific">Rodentolepis nana</name>
    <name type="common">Dwarf tapeworm</name>
    <name type="synonym">Hymenolepis nana</name>
    <dbReference type="NCBI Taxonomy" id="102285"/>
    <lineage>
        <taxon>Eukaryota</taxon>
        <taxon>Metazoa</taxon>
        <taxon>Spiralia</taxon>
        <taxon>Lophotrochozoa</taxon>
        <taxon>Platyhelminthes</taxon>
        <taxon>Cestoda</taxon>
        <taxon>Eucestoda</taxon>
        <taxon>Cyclophyllidea</taxon>
        <taxon>Hymenolepididae</taxon>
        <taxon>Rodentolepis</taxon>
    </lineage>
</organism>
<dbReference type="InterPro" id="IPR005078">
    <property type="entry name" value="Peptidase_C54"/>
</dbReference>
<dbReference type="InterPro" id="IPR046792">
    <property type="entry name" value="Peptidase_C54_cat"/>
</dbReference>
<evidence type="ECO:0000256" key="3">
    <source>
        <dbReference type="ARBA" id="ARBA00022448"/>
    </source>
</evidence>
<keyword evidence="3" id="KW-0813">Transport</keyword>
<dbReference type="GO" id="GO:0035973">
    <property type="term" value="P:aggrephagy"/>
    <property type="evidence" value="ECO:0007669"/>
    <property type="project" value="TreeGrafter"/>
</dbReference>
<reference evidence="13 14" key="2">
    <citation type="submission" date="2018-11" db="EMBL/GenBank/DDBJ databases">
        <authorList>
            <consortium name="Pathogen Informatics"/>
        </authorList>
    </citation>
    <scope>NUCLEOTIDE SEQUENCE [LARGE SCALE GENOMIC DNA]</scope>
</reference>
<keyword evidence="5 11" id="KW-0645">Protease</keyword>
<evidence type="ECO:0000313" key="14">
    <source>
        <dbReference type="Proteomes" id="UP000278807"/>
    </source>
</evidence>
<keyword evidence="6 11" id="KW-0378">Hydrolase</keyword>
<evidence type="ECO:0000256" key="4">
    <source>
        <dbReference type="ARBA" id="ARBA00022490"/>
    </source>
</evidence>
<evidence type="ECO:0000256" key="1">
    <source>
        <dbReference type="ARBA" id="ARBA00004496"/>
    </source>
</evidence>
<comment type="subcellular location">
    <subcellularLocation>
        <location evidence="1 11">Cytoplasm</location>
    </subcellularLocation>
</comment>
<dbReference type="OrthoDB" id="2960936at2759"/>
<evidence type="ECO:0000313" key="13">
    <source>
        <dbReference type="EMBL" id="VDN97647.1"/>
    </source>
</evidence>
<dbReference type="AlphaFoldDB" id="A0A0R3T414"/>
<dbReference type="GO" id="GO:0004197">
    <property type="term" value="F:cysteine-type endopeptidase activity"/>
    <property type="evidence" value="ECO:0007669"/>
    <property type="project" value="TreeGrafter"/>
</dbReference>
<evidence type="ECO:0000256" key="8">
    <source>
        <dbReference type="ARBA" id="ARBA00022927"/>
    </source>
</evidence>
<feature type="domain" description="Peptidase C54 catalytic" evidence="12">
    <location>
        <begin position="33"/>
        <end position="202"/>
    </location>
</feature>
<evidence type="ECO:0000256" key="10">
    <source>
        <dbReference type="ARBA" id="ARBA00029362"/>
    </source>
</evidence>
<dbReference type="GO" id="GO:0015031">
    <property type="term" value="P:protein transport"/>
    <property type="evidence" value="ECO:0007669"/>
    <property type="project" value="UniProtKB-KW"/>
</dbReference>
<dbReference type="GO" id="GO:0000045">
    <property type="term" value="P:autophagosome assembly"/>
    <property type="evidence" value="ECO:0007669"/>
    <property type="project" value="TreeGrafter"/>
</dbReference>
<dbReference type="SUPFAM" id="SSF54001">
    <property type="entry name" value="Cysteine proteinases"/>
    <property type="match status" value="1"/>
</dbReference>
<dbReference type="Pfam" id="PF03416">
    <property type="entry name" value="Peptidase_C54"/>
    <property type="match status" value="2"/>
</dbReference>
<name>A0A0R3T414_RODNA</name>
<keyword evidence="7" id="KW-0788">Thiol protease</keyword>
<proteinExistence type="inferred from homology"/>
<keyword evidence="4 11" id="KW-0963">Cytoplasm</keyword>
<keyword evidence="8 11" id="KW-0653">Protein transport</keyword>
<evidence type="ECO:0000256" key="11">
    <source>
        <dbReference type="RuleBase" id="RU363115"/>
    </source>
</evidence>
<evidence type="ECO:0000256" key="9">
    <source>
        <dbReference type="ARBA" id="ARBA00023006"/>
    </source>
</evidence>
<protein>
    <recommendedName>
        <fullName evidence="11">Cysteine protease</fullName>
        <ecNumber evidence="11">3.4.22.-</ecNumber>
    </recommendedName>
</protein>
<dbReference type="GO" id="GO:0034727">
    <property type="term" value="P:piecemeal microautophagy of the nucleus"/>
    <property type="evidence" value="ECO:0007669"/>
    <property type="project" value="TreeGrafter"/>
</dbReference>
<comment type="similarity">
    <text evidence="2 11">Belongs to the peptidase C54 family.</text>
</comment>
<evidence type="ECO:0000256" key="2">
    <source>
        <dbReference type="ARBA" id="ARBA00010958"/>
    </source>
</evidence>
<evidence type="ECO:0000313" key="15">
    <source>
        <dbReference type="WBParaSite" id="HNAJ_0000178901-mRNA-1"/>
    </source>
</evidence>
<dbReference type="PANTHER" id="PTHR22624:SF49">
    <property type="entry name" value="CYSTEINE PROTEASE"/>
    <property type="match status" value="1"/>
</dbReference>
<dbReference type="WBParaSite" id="HNAJ_0000178901-mRNA-1">
    <property type="protein sequence ID" value="HNAJ_0000178901-mRNA-1"/>
    <property type="gene ID" value="HNAJ_0000178901"/>
</dbReference>
<dbReference type="InterPro" id="IPR038765">
    <property type="entry name" value="Papain-like_cys_pep_sf"/>
</dbReference>
<gene>
    <name evidence="13" type="ORF">HNAJ_LOCUS1788</name>
</gene>
<dbReference type="STRING" id="102285.A0A0R3T414"/>
<dbReference type="GO" id="GO:0019786">
    <property type="term" value="F:protein-phosphatidylethanolamide deconjugating activity"/>
    <property type="evidence" value="ECO:0007669"/>
    <property type="project" value="InterPro"/>
</dbReference>
<dbReference type="EC" id="3.4.22.-" evidence="11"/>
<comment type="function">
    <text evidence="11">Cysteine protease that plays a key role in autophagy by mediating both proteolytic activation and delipidation of ATG8 family proteins.</text>
</comment>
<keyword evidence="14" id="KW-1185">Reference proteome</keyword>
<sequence length="418" mass="46806">MISFAAAENFLCSNEERPVWILGKKYNSVKDRDEISKDIRSRLWCTYRRGFSPINEANGPTSDTGWGCMHRCAQMMIGQTLIILHLSRDWRWDPEDVDEIYLRILKMFEDRPSAIYSIQSIASFNDADRKVGDWLGPNTAAQVLKKLAPCDRWTNLYTHVTAEDGIVIQEIKNLCYHNEHSQGHNASTEINDSSWEKLSRSKDERKHSERALIVNTPISIDQDGDFVEIVMPPVCNVPSSPSDNEDTHPRSPDSNLFKLQQCVGVLGGRPMHALWLIGCIGEKEVIFLDPHVTQPAAIFSQSSPEAFSTLDASFHCSSYQQLPLNLLDPSLAVGFVCATESEFDALCEDLKKYGIAPALFEVHDTRPSYLPPPSFSAVDTPEGWGEVCTSVPASPLQHDSSQLPSSSVKAGQFYYIFS</sequence>
<accession>A0A0R3T414</accession>
<dbReference type="EMBL" id="UZAE01000750">
    <property type="protein sequence ID" value="VDN97647.1"/>
    <property type="molecule type" value="Genomic_DNA"/>
</dbReference>
<dbReference type="GO" id="GO:0016485">
    <property type="term" value="P:protein processing"/>
    <property type="evidence" value="ECO:0007669"/>
    <property type="project" value="TreeGrafter"/>
</dbReference>